<name>A0A2H3IZZ2_WOLCO</name>
<dbReference type="EMBL" id="KB467854">
    <property type="protein sequence ID" value="PCH35542.1"/>
    <property type="molecule type" value="Genomic_DNA"/>
</dbReference>
<organism evidence="1 2">
    <name type="scientific">Wolfiporia cocos (strain MD-104)</name>
    <name type="common">Brown rot fungus</name>
    <dbReference type="NCBI Taxonomy" id="742152"/>
    <lineage>
        <taxon>Eukaryota</taxon>
        <taxon>Fungi</taxon>
        <taxon>Dikarya</taxon>
        <taxon>Basidiomycota</taxon>
        <taxon>Agaricomycotina</taxon>
        <taxon>Agaricomycetes</taxon>
        <taxon>Polyporales</taxon>
        <taxon>Phaeolaceae</taxon>
        <taxon>Wolfiporia</taxon>
    </lineage>
</organism>
<dbReference type="AlphaFoldDB" id="A0A2H3IZZ2"/>
<accession>A0A2H3IZZ2</accession>
<sequence length="114" mass="13365">MRSILESIVSKQLHEVSIIICEPLYSQNAEEHLQKTVSALRKDICPHLNKLLSNQDYKKLCRIDLVLWTHQNGVMPEATRWRSLLEAEMPELYERRVLRTRVDVALRLPSEDTL</sequence>
<evidence type="ECO:0000313" key="2">
    <source>
        <dbReference type="Proteomes" id="UP000218811"/>
    </source>
</evidence>
<proteinExistence type="predicted"/>
<dbReference type="Proteomes" id="UP000218811">
    <property type="component" value="Unassembled WGS sequence"/>
</dbReference>
<protein>
    <submittedName>
        <fullName evidence="1">Uncharacterized protein</fullName>
    </submittedName>
</protein>
<gene>
    <name evidence="1" type="ORF">WOLCODRAFT_27963</name>
</gene>
<reference evidence="1 2" key="1">
    <citation type="journal article" date="2012" name="Science">
        <title>The Paleozoic origin of enzymatic lignin decomposition reconstructed from 31 fungal genomes.</title>
        <authorList>
            <person name="Floudas D."/>
            <person name="Binder M."/>
            <person name="Riley R."/>
            <person name="Barry K."/>
            <person name="Blanchette R.A."/>
            <person name="Henrissat B."/>
            <person name="Martinez A.T."/>
            <person name="Otillar R."/>
            <person name="Spatafora J.W."/>
            <person name="Yadav J.S."/>
            <person name="Aerts A."/>
            <person name="Benoit I."/>
            <person name="Boyd A."/>
            <person name="Carlson A."/>
            <person name="Copeland A."/>
            <person name="Coutinho P.M."/>
            <person name="de Vries R.P."/>
            <person name="Ferreira P."/>
            <person name="Findley K."/>
            <person name="Foster B."/>
            <person name="Gaskell J."/>
            <person name="Glotzer D."/>
            <person name="Gorecki P."/>
            <person name="Heitman J."/>
            <person name="Hesse C."/>
            <person name="Hori C."/>
            <person name="Igarashi K."/>
            <person name="Jurgens J.A."/>
            <person name="Kallen N."/>
            <person name="Kersten P."/>
            <person name="Kohler A."/>
            <person name="Kuees U."/>
            <person name="Kumar T.K.A."/>
            <person name="Kuo A."/>
            <person name="LaButti K."/>
            <person name="Larrondo L.F."/>
            <person name="Lindquist E."/>
            <person name="Ling A."/>
            <person name="Lombard V."/>
            <person name="Lucas S."/>
            <person name="Lundell T."/>
            <person name="Martin R."/>
            <person name="McLaughlin D.J."/>
            <person name="Morgenstern I."/>
            <person name="Morin E."/>
            <person name="Murat C."/>
            <person name="Nagy L.G."/>
            <person name="Nolan M."/>
            <person name="Ohm R.A."/>
            <person name="Patyshakuliyeva A."/>
            <person name="Rokas A."/>
            <person name="Ruiz-Duenas F.J."/>
            <person name="Sabat G."/>
            <person name="Salamov A."/>
            <person name="Samejima M."/>
            <person name="Schmutz J."/>
            <person name="Slot J.C."/>
            <person name="St John F."/>
            <person name="Stenlid J."/>
            <person name="Sun H."/>
            <person name="Sun S."/>
            <person name="Syed K."/>
            <person name="Tsang A."/>
            <person name="Wiebenga A."/>
            <person name="Young D."/>
            <person name="Pisabarro A."/>
            <person name="Eastwood D.C."/>
            <person name="Martin F."/>
            <person name="Cullen D."/>
            <person name="Grigoriev I.V."/>
            <person name="Hibbett D.S."/>
        </authorList>
    </citation>
    <scope>NUCLEOTIDE SEQUENCE [LARGE SCALE GENOMIC DNA]</scope>
    <source>
        <strain evidence="1 2">MD-104</strain>
    </source>
</reference>
<evidence type="ECO:0000313" key="1">
    <source>
        <dbReference type="EMBL" id="PCH35542.1"/>
    </source>
</evidence>
<keyword evidence="2" id="KW-1185">Reference proteome</keyword>